<feature type="domain" description="Sulfotransferase" evidence="1">
    <location>
        <begin position="100"/>
        <end position="215"/>
    </location>
</feature>
<accession>A0ABV7HS65</accession>
<dbReference type="EMBL" id="JBHRTL010000006">
    <property type="protein sequence ID" value="MFC3155633.1"/>
    <property type="molecule type" value="Genomic_DNA"/>
</dbReference>
<evidence type="ECO:0000313" key="2">
    <source>
        <dbReference type="EMBL" id="MFC3155633.1"/>
    </source>
</evidence>
<name>A0ABV7HS65_9GAMM</name>
<gene>
    <name evidence="2" type="ORF">ACFOEB_10515</name>
</gene>
<evidence type="ECO:0000259" key="1">
    <source>
        <dbReference type="Pfam" id="PF00685"/>
    </source>
</evidence>
<proteinExistence type="predicted"/>
<protein>
    <submittedName>
        <fullName evidence="2">Sulfotransferase</fullName>
    </submittedName>
</protein>
<organism evidence="2 3">
    <name type="scientific">Gilvimarinus japonicus</name>
    <dbReference type="NCBI Taxonomy" id="1796469"/>
    <lineage>
        <taxon>Bacteria</taxon>
        <taxon>Pseudomonadati</taxon>
        <taxon>Pseudomonadota</taxon>
        <taxon>Gammaproteobacteria</taxon>
        <taxon>Cellvibrionales</taxon>
        <taxon>Cellvibrionaceae</taxon>
        <taxon>Gilvimarinus</taxon>
    </lineage>
</organism>
<dbReference type="Gene3D" id="3.40.50.300">
    <property type="entry name" value="P-loop containing nucleotide triphosphate hydrolases"/>
    <property type="match status" value="1"/>
</dbReference>
<comment type="caution">
    <text evidence="2">The sequence shown here is derived from an EMBL/GenBank/DDBJ whole genome shotgun (WGS) entry which is preliminary data.</text>
</comment>
<dbReference type="InterPro" id="IPR027417">
    <property type="entry name" value="P-loop_NTPase"/>
</dbReference>
<evidence type="ECO:0000313" key="3">
    <source>
        <dbReference type="Proteomes" id="UP001595548"/>
    </source>
</evidence>
<dbReference type="InterPro" id="IPR000863">
    <property type="entry name" value="Sulfotransferase_dom"/>
</dbReference>
<dbReference type="Proteomes" id="UP001595548">
    <property type="component" value="Unassembled WGS sequence"/>
</dbReference>
<reference evidence="3" key="1">
    <citation type="journal article" date="2019" name="Int. J. Syst. Evol. Microbiol.">
        <title>The Global Catalogue of Microorganisms (GCM) 10K type strain sequencing project: providing services to taxonomists for standard genome sequencing and annotation.</title>
        <authorList>
            <consortium name="The Broad Institute Genomics Platform"/>
            <consortium name="The Broad Institute Genome Sequencing Center for Infectious Disease"/>
            <person name="Wu L."/>
            <person name="Ma J."/>
        </authorList>
    </citation>
    <scope>NUCLEOTIDE SEQUENCE [LARGE SCALE GENOMIC DNA]</scope>
    <source>
        <strain evidence="3">KCTC 52141</strain>
    </source>
</reference>
<keyword evidence="3" id="KW-1185">Reference proteome</keyword>
<sequence length="265" mass="29945">MTNNIELTSTEGKSYTLSIPSSQLRFPSGFVFAFAKSGSTLLDRLVRDYCKELSVPSFSLFGAAFNLGINPAQIAEDAKSVFSEEGVIYTGFRHYPKHFDLDLNNANCIWLTRDPRDMLVSLYFSIAKSHAVKKGDTARLQERESVNAMDIDSFVLSRAKSYMNNFNAYKSKLPKSATKVIRYEDVIYDKPDLLTSVAEHFGLPINDTLIAKVAQKHDLIPDTEQTTNHVRQVHPGNYKAKLSQDTISKLNIDLECFLNFFNYQT</sequence>
<dbReference type="Pfam" id="PF00685">
    <property type="entry name" value="Sulfotransfer_1"/>
    <property type="match status" value="1"/>
</dbReference>
<dbReference type="RefSeq" id="WP_382416434.1">
    <property type="nucleotide sequence ID" value="NZ_AP031500.1"/>
</dbReference>
<dbReference type="SUPFAM" id="SSF52540">
    <property type="entry name" value="P-loop containing nucleoside triphosphate hydrolases"/>
    <property type="match status" value="1"/>
</dbReference>